<gene>
    <name evidence="1" type="ORF">JCM19231_3333</name>
</gene>
<keyword evidence="2" id="KW-1185">Reference proteome</keyword>
<comment type="caution">
    <text evidence="1">The sequence shown here is derived from an EMBL/GenBank/DDBJ whole genome shotgun (WGS) entry which is preliminary data.</text>
</comment>
<evidence type="ECO:0000313" key="2">
    <source>
        <dbReference type="Proteomes" id="UP000031671"/>
    </source>
</evidence>
<proteinExistence type="predicted"/>
<name>A0A0B8NV86_9VIBR</name>
<reference evidence="1 2" key="1">
    <citation type="submission" date="2015-01" db="EMBL/GenBank/DDBJ databases">
        <title>Vibrio sp. C1 JCM 19231 whole genome shotgun sequence.</title>
        <authorList>
            <person name="Sawabe T."/>
            <person name="Meirelles P."/>
            <person name="Feng G."/>
            <person name="Sayaka M."/>
            <person name="Hattori M."/>
            <person name="Ohkuma M."/>
        </authorList>
    </citation>
    <scope>NUCLEOTIDE SEQUENCE [LARGE SCALE GENOMIC DNA]</scope>
    <source>
        <strain evidence="2">JCM 19231</strain>
    </source>
</reference>
<dbReference type="GO" id="GO:0016301">
    <property type="term" value="F:kinase activity"/>
    <property type="evidence" value="ECO:0007669"/>
    <property type="project" value="UniProtKB-KW"/>
</dbReference>
<dbReference type="AlphaFoldDB" id="A0A0B8NV86"/>
<dbReference type="EMBL" id="BBRZ01000065">
    <property type="protein sequence ID" value="GAM57836.1"/>
    <property type="molecule type" value="Genomic_DNA"/>
</dbReference>
<keyword evidence="1" id="KW-0418">Kinase</keyword>
<evidence type="ECO:0000313" key="1">
    <source>
        <dbReference type="EMBL" id="GAM57836.1"/>
    </source>
</evidence>
<reference evidence="1 2" key="2">
    <citation type="submission" date="2015-01" db="EMBL/GenBank/DDBJ databases">
        <authorList>
            <consortium name="NBRP consortium"/>
            <person name="Sawabe T."/>
            <person name="Meirelles P."/>
            <person name="Feng G."/>
            <person name="Sayaka M."/>
            <person name="Hattori M."/>
            <person name="Ohkuma M."/>
        </authorList>
    </citation>
    <scope>NUCLEOTIDE SEQUENCE [LARGE SCALE GENOMIC DNA]</scope>
    <source>
        <strain evidence="2">JCM 19231</strain>
    </source>
</reference>
<protein>
    <submittedName>
        <fullName evidence="1">Sensor kinase citA, dpiB</fullName>
    </submittedName>
</protein>
<sequence>MTWSALSLRKRLLLVMVLSGFIELVILSIAGFYYIKSSQEQETGEKALGVANFLANSPSIIKMIETREVGDLDIKMASLTQA</sequence>
<keyword evidence="1" id="KW-0808">Transferase</keyword>
<dbReference type="Proteomes" id="UP000031671">
    <property type="component" value="Unassembled WGS sequence"/>
</dbReference>
<organism evidence="1 2">
    <name type="scientific">Vibrio ishigakensis</name>
    <dbReference type="NCBI Taxonomy" id="1481914"/>
    <lineage>
        <taxon>Bacteria</taxon>
        <taxon>Pseudomonadati</taxon>
        <taxon>Pseudomonadota</taxon>
        <taxon>Gammaproteobacteria</taxon>
        <taxon>Vibrionales</taxon>
        <taxon>Vibrionaceae</taxon>
        <taxon>Vibrio</taxon>
    </lineage>
</organism>
<accession>A0A0B8NV86</accession>